<sequence>MTRLPSLGKVVVLLLLAPLSALCADTSAGFAALQQGRVDDAEKILHSAITADPRAPRAHQLLCRVYYAQDLSSEAVRACEMAVSLAPNDSVSLDWLGRAYGLKAGHVNPLSGFALAKKVRATFERAVQADPNNMDAATDLGQFYVDAPSIAGGDIDRARQLAANMASRWPARSHRLLAYIAKKNHDDQTAEAEFKAAVSAGHTPEAYTDLALFYQTHNQPDQALSAIRDAIRADKNHGPALVDAASILIDAKRAPDLAERALRDYLVSPAKSDDAPAFRVHLKLGKLLAAHGDQAGAQREYAAALALAPNYAPAREAAKGA</sequence>
<evidence type="ECO:0000313" key="4">
    <source>
        <dbReference type="Proteomes" id="UP000199024"/>
    </source>
</evidence>
<dbReference type="InterPro" id="IPR011990">
    <property type="entry name" value="TPR-like_helical_dom_sf"/>
</dbReference>
<name>A0A1I6MMH5_9BACT</name>
<feature type="repeat" description="TPR" evidence="1">
    <location>
        <begin position="204"/>
        <end position="237"/>
    </location>
</feature>
<dbReference type="Gene3D" id="1.25.40.10">
    <property type="entry name" value="Tetratricopeptide repeat domain"/>
    <property type="match status" value="1"/>
</dbReference>
<dbReference type="Pfam" id="PF14559">
    <property type="entry name" value="TPR_19"/>
    <property type="match status" value="1"/>
</dbReference>
<dbReference type="AlphaFoldDB" id="A0A1I6MMH5"/>
<proteinExistence type="predicted"/>
<dbReference type="PANTHER" id="PTHR44998">
    <property type="match status" value="1"/>
</dbReference>
<evidence type="ECO:0000313" key="3">
    <source>
        <dbReference type="EMBL" id="SFS16895.1"/>
    </source>
</evidence>
<dbReference type="InterPro" id="IPR019734">
    <property type="entry name" value="TPR_rpt"/>
</dbReference>
<dbReference type="SMART" id="SM00028">
    <property type="entry name" value="TPR"/>
    <property type="match status" value="4"/>
</dbReference>
<dbReference type="EMBL" id="FOZL01000001">
    <property type="protein sequence ID" value="SFS16895.1"/>
    <property type="molecule type" value="Genomic_DNA"/>
</dbReference>
<dbReference type="SUPFAM" id="SSF48452">
    <property type="entry name" value="TPR-like"/>
    <property type="match status" value="1"/>
</dbReference>
<dbReference type="OrthoDB" id="192575at2"/>
<dbReference type="STRING" id="474950.SAMN05421771_2996"/>
<gene>
    <name evidence="3" type="ORF">SAMN05421771_2996</name>
</gene>
<feature type="signal peptide" evidence="2">
    <location>
        <begin position="1"/>
        <end position="23"/>
    </location>
</feature>
<dbReference type="RefSeq" id="WP_089840120.1">
    <property type="nucleotide sequence ID" value="NZ_FOZL01000001.1"/>
</dbReference>
<reference evidence="3 4" key="1">
    <citation type="submission" date="2016-10" db="EMBL/GenBank/DDBJ databases">
        <authorList>
            <person name="de Groot N.N."/>
        </authorList>
    </citation>
    <scope>NUCLEOTIDE SEQUENCE [LARGE SCALE GENOMIC DNA]</scope>
    <source>
        <strain evidence="3 4">DSM 21001</strain>
    </source>
</reference>
<organism evidence="3 4">
    <name type="scientific">Granulicella pectinivorans</name>
    <dbReference type="NCBI Taxonomy" id="474950"/>
    <lineage>
        <taxon>Bacteria</taxon>
        <taxon>Pseudomonadati</taxon>
        <taxon>Acidobacteriota</taxon>
        <taxon>Terriglobia</taxon>
        <taxon>Terriglobales</taxon>
        <taxon>Acidobacteriaceae</taxon>
        <taxon>Granulicella</taxon>
    </lineage>
</organism>
<keyword evidence="1" id="KW-0802">TPR repeat</keyword>
<keyword evidence="2" id="KW-0732">Signal</keyword>
<dbReference type="Pfam" id="PF13181">
    <property type="entry name" value="TPR_8"/>
    <property type="match status" value="1"/>
</dbReference>
<evidence type="ECO:0000256" key="1">
    <source>
        <dbReference type="PROSITE-ProRule" id="PRU00339"/>
    </source>
</evidence>
<evidence type="ECO:0000256" key="2">
    <source>
        <dbReference type="SAM" id="SignalP"/>
    </source>
</evidence>
<accession>A0A1I6MMH5</accession>
<keyword evidence="4" id="KW-1185">Reference proteome</keyword>
<dbReference type="PANTHER" id="PTHR44998:SF1">
    <property type="entry name" value="UDP-N-ACETYLGLUCOSAMINE--PEPTIDE N-ACETYLGLUCOSAMINYLTRANSFERASE 110 KDA SUBUNIT"/>
    <property type="match status" value="1"/>
</dbReference>
<dbReference type="PROSITE" id="PS50005">
    <property type="entry name" value="TPR"/>
    <property type="match status" value="1"/>
</dbReference>
<protein>
    <submittedName>
        <fullName evidence="3">Tfp pilus assembly protein PilF</fullName>
    </submittedName>
</protein>
<feature type="chain" id="PRO_5011688236" evidence="2">
    <location>
        <begin position="24"/>
        <end position="321"/>
    </location>
</feature>
<dbReference type="Proteomes" id="UP000199024">
    <property type="component" value="Unassembled WGS sequence"/>
</dbReference>